<feature type="transmembrane region" description="Helical" evidence="1">
    <location>
        <begin position="45"/>
        <end position="70"/>
    </location>
</feature>
<comment type="caution">
    <text evidence="2">The sequence shown here is derived from an EMBL/GenBank/DDBJ whole genome shotgun (WGS) entry which is preliminary data.</text>
</comment>
<keyword evidence="1" id="KW-1133">Transmembrane helix</keyword>
<name>A0AAD7N686_9AGAR</name>
<evidence type="ECO:0000313" key="2">
    <source>
        <dbReference type="EMBL" id="KAJ7747619.1"/>
    </source>
</evidence>
<dbReference type="EMBL" id="JARJLG010000093">
    <property type="protein sequence ID" value="KAJ7747619.1"/>
    <property type="molecule type" value="Genomic_DNA"/>
</dbReference>
<keyword evidence="3" id="KW-1185">Reference proteome</keyword>
<evidence type="ECO:0000313" key="3">
    <source>
        <dbReference type="Proteomes" id="UP001215280"/>
    </source>
</evidence>
<keyword evidence="1" id="KW-0812">Transmembrane</keyword>
<accession>A0AAD7N686</accession>
<dbReference type="Proteomes" id="UP001215280">
    <property type="component" value="Unassembled WGS sequence"/>
</dbReference>
<keyword evidence="1" id="KW-0472">Membrane</keyword>
<dbReference type="AlphaFoldDB" id="A0AAD7N686"/>
<sequence>MPALIPVDNFLGIALIGLVLSTIVYGITCLQVFSYYTKYSNRGGLFLKTFVGDVMALDMFHLALLVMFVYHYSVTNLGAGANQTMSE</sequence>
<feature type="transmembrane region" description="Helical" evidence="1">
    <location>
        <begin position="12"/>
        <end position="33"/>
    </location>
</feature>
<gene>
    <name evidence="2" type="ORF">DFH07DRAFT_962410</name>
</gene>
<reference evidence="2" key="1">
    <citation type="submission" date="2023-03" db="EMBL/GenBank/DDBJ databases">
        <title>Massive genome expansion in bonnet fungi (Mycena s.s.) driven by repeated elements and novel gene families across ecological guilds.</title>
        <authorList>
            <consortium name="Lawrence Berkeley National Laboratory"/>
            <person name="Harder C.B."/>
            <person name="Miyauchi S."/>
            <person name="Viragh M."/>
            <person name="Kuo A."/>
            <person name="Thoen E."/>
            <person name="Andreopoulos B."/>
            <person name="Lu D."/>
            <person name="Skrede I."/>
            <person name="Drula E."/>
            <person name="Henrissat B."/>
            <person name="Morin E."/>
            <person name="Kohler A."/>
            <person name="Barry K."/>
            <person name="LaButti K."/>
            <person name="Morin E."/>
            <person name="Salamov A."/>
            <person name="Lipzen A."/>
            <person name="Mereny Z."/>
            <person name="Hegedus B."/>
            <person name="Baldrian P."/>
            <person name="Stursova M."/>
            <person name="Weitz H."/>
            <person name="Taylor A."/>
            <person name="Grigoriev I.V."/>
            <person name="Nagy L.G."/>
            <person name="Martin F."/>
            <person name="Kauserud H."/>
        </authorList>
    </citation>
    <scope>NUCLEOTIDE SEQUENCE</scope>
    <source>
        <strain evidence="2">CBHHK188m</strain>
    </source>
</reference>
<evidence type="ECO:0000256" key="1">
    <source>
        <dbReference type="SAM" id="Phobius"/>
    </source>
</evidence>
<organism evidence="2 3">
    <name type="scientific">Mycena maculata</name>
    <dbReference type="NCBI Taxonomy" id="230809"/>
    <lineage>
        <taxon>Eukaryota</taxon>
        <taxon>Fungi</taxon>
        <taxon>Dikarya</taxon>
        <taxon>Basidiomycota</taxon>
        <taxon>Agaricomycotina</taxon>
        <taxon>Agaricomycetes</taxon>
        <taxon>Agaricomycetidae</taxon>
        <taxon>Agaricales</taxon>
        <taxon>Marasmiineae</taxon>
        <taxon>Mycenaceae</taxon>
        <taxon>Mycena</taxon>
    </lineage>
</organism>
<protein>
    <submittedName>
        <fullName evidence="2">Uncharacterized protein</fullName>
    </submittedName>
</protein>
<proteinExistence type="predicted"/>